<feature type="transmembrane region" description="Helical" evidence="1">
    <location>
        <begin position="47"/>
        <end position="80"/>
    </location>
</feature>
<keyword evidence="3" id="KW-1185">Reference proteome</keyword>
<evidence type="ECO:0000256" key="1">
    <source>
        <dbReference type="SAM" id="Phobius"/>
    </source>
</evidence>
<gene>
    <name evidence="2" type="ORF">I2501_09720</name>
</gene>
<keyword evidence="1" id="KW-0472">Membrane</keyword>
<dbReference type="RefSeq" id="WP_196193457.1">
    <property type="nucleotide sequence ID" value="NZ_JADPRT010000003.1"/>
</dbReference>
<keyword evidence="1" id="KW-1133">Transmembrane helix</keyword>
<accession>A0A931FFD4</accession>
<dbReference type="AlphaFoldDB" id="A0A931FFD4"/>
<dbReference type="Proteomes" id="UP000657385">
    <property type="component" value="Unassembled WGS sequence"/>
</dbReference>
<proteinExistence type="predicted"/>
<feature type="transmembrane region" description="Helical" evidence="1">
    <location>
        <begin position="100"/>
        <end position="123"/>
    </location>
</feature>
<organism evidence="2 3">
    <name type="scientific">Streptacidiphilus fuscans</name>
    <dbReference type="NCBI Taxonomy" id="2789292"/>
    <lineage>
        <taxon>Bacteria</taxon>
        <taxon>Bacillati</taxon>
        <taxon>Actinomycetota</taxon>
        <taxon>Actinomycetes</taxon>
        <taxon>Kitasatosporales</taxon>
        <taxon>Streptomycetaceae</taxon>
        <taxon>Streptacidiphilus</taxon>
    </lineage>
</organism>
<reference evidence="2" key="1">
    <citation type="submission" date="2020-11" db="EMBL/GenBank/DDBJ databases">
        <title>Isolation and identification of active actinomycetes.</title>
        <authorList>
            <person name="Yu B."/>
        </authorList>
    </citation>
    <scope>NUCLEOTIDE SEQUENCE</scope>
    <source>
        <strain evidence="2">NEAU-YB345</strain>
    </source>
</reference>
<comment type="caution">
    <text evidence="2">The sequence shown here is derived from an EMBL/GenBank/DDBJ whole genome shotgun (WGS) entry which is preliminary data.</text>
</comment>
<feature type="transmembrane region" description="Helical" evidence="1">
    <location>
        <begin position="20"/>
        <end position="40"/>
    </location>
</feature>
<keyword evidence="1" id="KW-0812">Transmembrane</keyword>
<evidence type="ECO:0000313" key="2">
    <source>
        <dbReference type="EMBL" id="MBF9068314.1"/>
    </source>
</evidence>
<sequence>MFQDSPPDVSAALSTPLPTPLLFVLAFGVAAVVALFAGAVTSPKHAVVGLVMVGLAAAGVTRRGTGLRAALVVVPVFWLFFDGFVEHHDGTLGWAGWTDAWRLAALVAMAALPALVRGAVGLWTARSRFRRASLEWFEPEMPSRQDPSAWN</sequence>
<name>A0A931FFD4_9ACTN</name>
<dbReference type="EMBL" id="JADPRT010000003">
    <property type="protein sequence ID" value="MBF9068314.1"/>
    <property type="molecule type" value="Genomic_DNA"/>
</dbReference>
<protein>
    <submittedName>
        <fullName evidence="2">Uncharacterized protein</fullName>
    </submittedName>
</protein>
<evidence type="ECO:0000313" key="3">
    <source>
        <dbReference type="Proteomes" id="UP000657385"/>
    </source>
</evidence>